<keyword evidence="1" id="KW-0812">Transmembrane</keyword>
<feature type="transmembrane region" description="Helical" evidence="1">
    <location>
        <begin position="414"/>
        <end position="435"/>
    </location>
</feature>
<comment type="caution">
    <text evidence="2">The sequence shown here is derived from an EMBL/GenBank/DDBJ whole genome shotgun (WGS) entry which is preliminary data.</text>
</comment>
<keyword evidence="1" id="KW-0472">Membrane</keyword>
<dbReference type="EMBL" id="JAUCMX010000004">
    <property type="protein sequence ID" value="KAK3548271.1"/>
    <property type="molecule type" value="Genomic_DNA"/>
</dbReference>
<sequence>MTAHQLKLNPSKTGLLAIPGDSSPAQDLVISLDNSLISPSATALNLGVTMDNRLSFSSHVANVTLTCQLLLYNIRRIQAFLFPQPAHVLIQSLNKVSGLCLNAIHPYARNVNVNIADEGQGYQVLMLVDSLVFDKIFPYLIINRAAVAAAASQLQGRWFNPELRLLFAGLPQRTNWLPFLMQPYHFSGLGTSNASSGWGLGISPRSSAWQARNLSLSYQCQLLYSTLLYSILLYSTLLYSTLLYSTLLYSTLLYFTLFYSMYSTLFYSTVLYSILLYSTLLYSTLCTLLYSTLLFSTLFYSTLLYSILLYVLYSILLYCSLLYSTLLYFTLFYSVLYSILLYCSLLYSTLLYFTLFYSVLYSILLYCSLLYSTLLYFTLFYSMYSTLFYSTVLYSILLYSTLLYSTLCTLLYSTLLFSTLLYFTLLYSILLYFTLF</sequence>
<feature type="transmembrane region" description="Helical" evidence="1">
    <location>
        <begin position="222"/>
        <end position="245"/>
    </location>
</feature>
<evidence type="ECO:0000313" key="3">
    <source>
        <dbReference type="Proteomes" id="UP001274896"/>
    </source>
</evidence>
<accession>A0AAE0RAK2</accession>
<feature type="transmembrane region" description="Helical" evidence="1">
    <location>
        <begin position="252"/>
        <end position="274"/>
    </location>
</feature>
<feature type="transmembrane region" description="Helical" evidence="1">
    <location>
        <begin position="363"/>
        <end position="381"/>
    </location>
</feature>
<proteinExistence type="predicted"/>
<protein>
    <submittedName>
        <fullName evidence="2">Uncharacterized protein</fullName>
    </submittedName>
</protein>
<dbReference type="Proteomes" id="UP001274896">
    <property type="component" value="Unassembled WGS sequence"/>
</dbReference>
<keyword evidence="1" id="KW-1133">Transmembrane helix</keyword>
<gene>
    <name evidence="2" type="ORF">QTP70_007343</name>
</gene>
<evidence type="ECO:0000313" key="2">
    <source>
        <dbReference type="EMBL" id="KAK3548271.1"/>
    </source>
</evidence>
<dbReference type="AlphaFoldDB" id="A0AAE0RAK2"/>
<reference evidence="2" key="1">
    <citation type="submission" date="2023-06" db="EMBL/GenBank/DDBJ databases">
        <title>Male Hemibagrus guttatus genome.</title>
        <authorList>
            <person name="Bian C."/>
        </authorList>
    </citation>
    <scope>NUCLEOTIDE SEQUENCE</scope>
    <source>
        <strain evidence="2">Male_cb2023</strain>
        <tissue evidence="2">Muscle</tissue>
    </source>
</reference>
<keyword evidence="3" id="KW-1185">Reference proteome</keyword>
<name>A0AAE0RAK2_9TELE</name>
<feature type="transmembrane region" description="Helical" evidence="1">
    <location>
        <begin position="335"/>
        <end position="356"/>
    </location>
</feature>
<evidence type="ECO:0000256" key="1">
    <source>
        <dbReference type="SAM" id="Phobius"/>
    </source>
</evidence>
<organism evidence="2 3">
    <name type="scientific">Hemibagrus guttatus</name>
    <dbReference type="NCBI Taxonomy" id="175788"/>
    <lineage>
        <taxon>Eukaryota</taxon>
        <taxon>Metazoa</taxon>
        <taxon>Chordata</taxon>
        <taxon>Craniata</taxon>
        <taxon>Vertebrata</taxon>
        <taxon>Euteleostomi</taxon>
        <taxon>Actinopterygii</taxon>
        <taxon>Neopterygii</taxon>
        <taxon>Teleostei</taxon>
        <taxon>Ostariophysi</taxon>
        <taxon>Siluriformes</taxon>
        <taxon>Bagridae</taxon>
        <taxon>Hemibagrus</taxon>
    </lineage>
</organism>
<feature type="transmembrane region" description="Helical" evidence="1">
    <location>
        <begin position="387"/>
        <end position="407"/>
    </location>
</feature>